<dbReference type="GO" id="GO:0048038">
    <property type="term" value="F:quinone binding"/>
    <property type="evidence" value="ECO:0007669"/>
    <property type="project" value="UniProtKB-KW"/>
</dbReference>
<accession>A0A1X9YT55</accession>
<evidence type="ECO:0000256" key="7">
    <source>
        <dbReference type="ARBA" id="ARBA00023136"/>
    </source>
</evidence>
<keyword evidence="6" id="KW-0560">Oxidoreductase</keyword>
<sequence length="159" mass="17260">MKQERTAIDKIREDTSEVVRYRREIAALATLGLIDFSLISLFQLGYIRKLPDVPGRVFDTQQVNSSKEAVLFGLPDGVVSLGAYTATIGLAAAATRFKRPSQVLDVAMGAVLLGQAAGAAQYLFNMAAVQKKACIYCIAGAAINFAALKPLRRLLKRRD</sequence>
<proteinExistence type="inferred from homology"/>
<dbReference type="GO" id="GO:0016020">
    <property type="term" value="C:membrane"/>
    <property type="evidence" value="ECO:0007669"/>
    <property type="project" value="UniProtKB-SubCell"/>
</dbReference>
<evidence type="ECO:0000313" key="12">
    <source>
        <dbReference type="EMBL" id="ARS36069.1"/>
    </source>
</evidence>
<dbReference type="GO" id="GO:0016491">
    <property type="term" value="F:oxidoreductase activity"/>
    <property type="evidence" value="ECO:0007669"/>
    <property type="project" value="UniProtKB-KW"/>
</dbReference>
<dbReference type="EMBL" id="CP021235">
    <property type="protein sequence ID" value="ARS36069.1"/>
    <property type="molecule type" value="Genomic_DNA"/>
</dbReference>
<keyword evidence="7 10" id="KW-0472">Membrane</keyword>
<dbReference type="RefSeq" id="WP_025607409.1">
    <property type="nucleotide sequence ID" value="NZ_CP021235.1"/>
</dbReference>
<organism evidence="12 13">
    <name type="scientific">Pontibacter actiniarum</name>
    <dbReference type="NCBI Taxonomy" id="323450"/>
    <lineage>
        <taxon>Bacteria</taxon>
        <taxon>Pseudomonadati</taxon>
        <taxon>Bacteroidota</taxon>
        <taxon>Cytophagia</taxon>
        <taxon>Cytophagales</taxon>
        <taxon>Hymenobacteraceae</taxon>
        <taxon>Pontibacter</taxon>
    </lineage>
</organism>
<feature type="domain" description="Vitamin K epoxide reductase" evidence="11">
    <location>
        <begin position="25"/>
        <end position="147"/>
    </location>
</feature>
<evidence type="ECO:0000256" key="1">
    <source>
        <dbReference type="ARBA" id="ARBA00004141"/>
    </source>
</evidence>
<evidence type="ECO:0000256" key="3">
    <source>
        <dbReference type="ARBA" id="ARBA00022692"/>
    </source>
</evidence>
<evidence type="ECO:0000256" key="5">
    <source>
        <dbReference type="ARBA" id="ARBA00022989"/>
    </source>
</evidence>
<dbReference type="OrthoDB" id="853192at2"/>
<dbReference type="STRING" id="709015.GCA_000472485_02398"/>
<keyword evidence="8" id="KW-1015">Disulfide bond</keyword>
<feature type="transmembrane region" description="Helical" evidence="10">
    <location>
        <begin position="77"/>
        <end position="94"/>
    </location>
</feature>
<evidence type="ECO:0000256" key="4">
    <source>
        <dbReference type="ARBA" id="ARBA00022719"/>
    </source>
</evidence>
<evidence type="ECO:0000256" key="8">
    <source>
        <dbReference type="ARBA" id="ARBA00023157"/>
    </source>
</evidence>
<keyword evidence="4" id="KW-0874">Quinone</keyword>
<dbReference type="Proteomes" id="UP000266292">
    <property type="component" value="Chromosome"/>
</dbReference>
<dbReference type="Pfam" id="PF07884">
    <property type="entry name" value="VKOR"/>
    <property type="match status" value="1"/>
</dbReference>
<keyword evidence="13" id="KW-1185">Reference proteome</keyword>
<feature type="transmembrane region" description="Helical" evidence="10">
    <location>
        <begin position="106"/>
        <end position="124"/>
    </location>
</feature>
<evidence type="ECO:0000256" key="10">
    <source>
        <dbReference type="SAM" id="Phobius"/>
    </source>
</evidence>
<dbReference type="Gene3D" id="1.20.1440.130">
    <property type="entry name" value="VKOR domain"/>
    <property type="match status" value="1"/>
</dbReference>
<dbReference type="AlphaFoldDB" id="A0A1X9YT55"/>
<evidence type="ECO:0000256" key="2">
    <source>
        <dbReference type="ARBA" id="ARBA00006214"/>
    </source>
</evidence>
<feature type="transmembrane region" description="Helical" evidence="10">
    <location>
        <begin position="25"/>
        <end position="47"/>
    </location>
</feature>
<dbReference type="InterPro" id="IPR038354">
    <property type="entry name" value="VKOR_sf"/>
</dbReference>
<evidence type="ECO:0000313" key="13">
    <source>
        <dbReference type="Proteomes" id="UP000266292"/>
    </source>
</evidence>
<gene>
    <name evidence="12" type="ORF">CA264_11845</name>
</gene>
<evidence type="ECO:0000256" key="9">
    <source>
        <dbReference type="ARBA" id="ARBA00023284"/>
    </source>
</evidence>
<protein>
    <recommendedName>
        <fullName evidence="11">Vitamin K epoxide reductase domain-containing protein</fullName>
    </recommendedName>
</protein>
<feature type="transmembrane region" description="Helical" evidence="10">
    <location>
        <begin position="130"/>
        <end position="148"/>
    </location>
</feature>
<keyword evidence="5 10" id="KW-1133">Transmembrane helix</keyword>
<evidence type="ECO:0000256" key="6">
    <source>
        <dbReference type="ARBA" id="ARBA00023002"/>
    </source>
</evidence>
<evidence type="ECO:0000259" key="11">
    <source>
        <dbReference type="Pfam" id="PF07884"/>
    </source>
</evidence>
<name>A0A1X9YT55_9BACT</name>
<comment type="similarity">
    <text evidence="2">Belongs to the VKOR family.</text>
</comment>
<keyword evidence="9" id="KW-0676">Redox-active center</keyword>
<reference evidence="13" key="1">
    <citation type="submission" date="2017-05" db="EMBL/GenBank/DDBJ databases">
        <authorList>
            <person name="Ray J."/>
            <person name="Price M."/>
            <person name="Deutschbauer A."/>
        </authorList>
    </citation>
    <scope>NUCLEOTIDE SEQUENCE [LARGE SCALE GENOMIC DNA]</scope>
    <source>
        <strain evidence="13">DSM 19842</strain>
    </source>
</reference>
<keyword evidence="3 10" id="KW-0812">Transmembrane</keyword>
<dbReference type="InterPro" id="IPR012932">
    <property type="entry name" value="VKOR"/>
</dbReference>
<dbReference type="KEGG" id="pact:CA264_11845"/>
<comment type="subcellular location">
    <subcellularLocation>
        <location evidence="1">Membrane</location>
        <topology evidence="1">Multi-pass membrane protein</topology>
    </subcellularLocation>
</comment>